<dbReference type="Proteomes" id="UP000650616">
    <property type="component" value="Unassembled WGS sequence"/>
</dbReference>
<protein>
    <submittedName>
        <fullName evidence="2">Pyridoxal-5'-phosphate-dependent protein</fullName>
    </submittedName>
</protein>
<dbReference type="AlphaFoldDB" id="A0AAW3ZRB7"/>
<gene>
    <name evidence="1" type="ORF">CCAL12919_00680</name>
    <name evidence="2" type="ORF">CCAL9337_02095</name>
</gene>
<organism evidence="2 3">
    <name type="scientific">Campylobacter californiensis</name>
    <dbReference type="NCBI Taxonomy" id="1032243"/>
    <lineage>
        <taxon>Bacteria</taxon>
        <taxon>Pseudomonadati</taxon>
        <taxon>Campylobacterota</taxon>
        <taxon>Epsilonproteobacteria</taxon>
        <taxon>Campylobacterales</taxon>
        <taxon>Campylobacteraceae</taxon>
        <taxon>Campylobacter</taxon>
    </lineage>
</organism>
<proteinExistence type="predicted"/>
<sequence length="145" mass="16457">MAAKEFASIDILSLVDLEIAIIERYNDTMNGSNQLSIIYFCIPNGYEYGEIFEKILRRTDVVIKEGDHYIAVLYHTDKNGAAVVLSGIQEFLNSEPIDVIITYPKDGKTGKELIAKLQDEIKDNYGVILKCLNTEEAFDIFEERL</sequence>
<comment type="caution">
    <text evidence="2">The sequence shown here is derived from an EMBL/GenBank/DDBJ whole genome shotgun (WGS) entry which is preliminary data.</text>
</comment>
<dbReference type="EMBL" id="JADBHS010000001">
    <property type="protein sequence ID" value="MBE2985651.1"/>
    <property type="molecule type" value="Genomic_DNA"/>
</dbReference>
<evidence type="ECO:0000313" key="2">
    <source>
        <dbReference type="EMBL" id="MBE3607520.1"/>
    </source>
</evidence>
<reference evidence="1 4" key="2">
    <citation type="submission" date="2020-10" db="EMBL/GenBank/DDBJ databases">
        <title>Campylobacter californiensis sp. nov. isolated from cattle and feral swine in California.</title>
        <authorList>
            <person name="Miller W.G."/>
        </authorList>
    </citation>
    <scope>NUCLEOTIDE SEQUENCE [LARGE SCALE GENOMIC DNA]</scope>
    <source>
        <strain evidence="1 4">RM12919</strain>
    </source>
</reference>
<evidence type="ECO:0000313" key="3">
    <source>
        <dbReference type="Proteomes" id="UP000650616"/>
    </source>
</evidence>
<dbReference type="Proteomes" id="UP001318760">
    <property type="component" value="Unassembled WGS sequence"/>
</dbReference>
<reference evidence="2 3" key="1">
    <citation type="submission" date="2015-08" db="EMBL/GenBank/DDBJ databases">
        <title>Comparative genomics of the Campylobacter concisus group.</title>
        <authorList>
            <person name="Yee E."/>
            <person name="Chapman M.H."/>
            <person name="Huynh S."/>
            <person name="Bono J.L."/>
            <person name="On S.L."/>
            <person name="St Leger J."/>
            <person name="Foster G."/>
            <person name="Parker C.T."/>
            <person name="Miller W.G."/>
        </authorList>
    </citation>
    <scope>NUCLEOTIDE SEQUENCE [LARGE SCALE GENOMIC DNA]</scope>
    <source>
        <strain evidence="2 3">RM9337</strain>
    </source>
</reference>
<accession>A0AAW3ZRB7</accession>
<evidence type="ECO:0000313" key="1">
    <source>
        <dbReference type="EMBL" id="MBE2985651.1"/>
    </source>
</evidence>
<keyword evidence="3" id="KW-1185">Reference proteome</keyword>
<dbReference type="EMBL" id="LIWG01000002">
    <property type="protein sequence ID" value="MBE3607520.1"/>
    <property type="molecule type" value="Genomic_DNA"/>
</dbReference>
<dbReference type="RefSeq" id="WP_169935677.1">
    <property type="nucleotide sequence ID" value="NZ_CP012545.1"/>
</dbReference>
<evidence type="ECO:0000313" key="4">
    <source>
        <dbReference type="Proteomes" id="UP001318760"/>
    </source>
</evidence>
<name>A0AAW3ZRB7_9BACT</name>